<dbReference type="Gene3D" id="3.30.70.2740">
    <property type="match status" value="1"/>
</dbReference>
<dbReference type="SUPFAM" id="SSF55103">
    <property type="entry name" value="FAD-linked oxidases, C-terminal domain"/>
    <property type="match status" value="1"/>
</dbReference>
<evidence type="ECO:0000256" key="1">
    <source>
        <dbReference type="ARBA" id="ARBA00001974"/>
    </source>
</evidence>
<dbReference type="SUPFAM" id="SSF46548">
    <property type="entry name" value="alpha-helical ferredoxin"/>
    <property type="match status" value="1"/>
</dbReference>
<name>A0ABP5C2P0_9PSEU</name>
<evidence type="ECO:0000313" key="9">
    <source>
        <dbReference type="EMBL" id="GAA1955369.1"/>
    </source>
</evidence>
<dbReference type="PANTHER" id="PTHR11748">
    <property type="entry name" value="D-LACTATE DEHYDROGENASE"/>
    <property type="match status" value="1"/>
</dbReference>
<dbReference type="RefSeq" id="WP_425546442.1">
    <property type="nucleotide sequence ID" value="NZ_BAAANN010000009.1"/>
</dbReference>
<dbReference type="InterPro" id="IPR004113">
    <property type="entry name" value="FAD-bd_oxidored_4_C"/>
</dbReference>
<keyword evidence="10" id="KW-1185">Reference proteome</keyword>
<dbReference type="Gene3D" id="3.30.465.10">
    <property type="match status" value="1"/>
</dbReference>
<evidence type="ECO:0000256" key="3">
    <source>
        <dbReference type="ARBA" id="ARBA00022723"/>
    </source>
</evidence>
<evidence type="ECO:0000256" key="5">
    <source>
        <dbReference type="ARBA" id="ARBA00023002"/>
    </source>
</evidence>
<dbReference type="InterPro" id="IPR017896">
    <property type="entry name" value="4Fe4S_Fe-S-bd"/>
</dbReference>
<dbReference type="EMBL" id="BAAANN010000009">
    <property type="protein sequence ID" value="GAA1955369.1"/>
    <property type="molecule type" value="Genomic_DNA"/>
</dbReference>
<keyword evidence="5" id="KW-0560">Oxidoreductase</keyword>
<keyword evidence="4" id="KW-0274">FAD</keyword>
<gene>
    <name evidence="9" type="ORF">GCM10009754_26270</name>
</gene>
<comment type="caution">
    <text evidence="9">The sequence shown here is derived from an EMBL/GenBank/DDBJ whole genome shotgun (WGS) entry which is preliminary data.</text>
</comment>
<comment type="cofactor">
    <cofactor evidence="1">
        <name>FAD</name>
        <dbReference type="ChEBI" id="CHEBI:57692"/>
    </cofactor>
</comment>
<dbReference type="InterPro" id="IPR016166">
    <property type="entry name" value="FAD-bd_PCMH"/>
</dbReference>
<dbReference type="Pfam" id="PF02754">
    <property type="entry name" value="CCG"/>
    <property type="match status" value="1"/>
</dbReference>
<protein>
    <submittedName>
        <fullName evidence="9">FAD-binding and (Fe-S)-binding domain-containing protein</fullName>
    </submittedName>
</protein>
<evidence type="ECO:0000259" key="8">
    <source>
        <dbReference type="PROSITE" id="PS51387"/>
    </source>
</evidence>
<keyword evidence="2" id="KW-0285">Flavoprotein</keyword>
<dbReference type="Pfam" id="PF13183">
    <property type="entry name" value="Fer4_8"/>
    <property type="match status" value="1"/>
</dbReference>
<dbReference type="Pfam" id="PF01565">
    <property type="entry name" value="FAD_binding_4"/>
    <property type="match status" value="1"/>
</dbReference>
<dbReference type="InterPro" id="IPR036318">
    <property type="entry name" value="FAD-bd_PCMH-like_sf"/>
</dbReference>
<dbReference type="InterPro" id="IPR016171">
    <property type="entry name" value="Vanillyl_alc_oxidase_C-sub2"/>
</dbReference>
<dbReference type="PROSITE" id="PS00198">
    <property type="entry name" value="4FE4S_FER_1"/>
    <property type="match status" value="1"/>
</dbReference>
<keyword evidence="6" id="KW-0408">Iron</keyword>
<dbReference type="Gene3D" id="3.30.43.10">
    <property type="entry name" value="Uridine Diphospho-n-acetylenolpyruvylglucosamine Reductase, domain 2"/>
    <property type="match status" value="1"/>
</dbReference>
<dbReference type="Proteomes" id="UP001501116">
    <property type="component" value="Unassembled WGS sequence"/>
</dbReference>
<keyword evidence="3" id="KW-0479">Metal-binding</keyword>
<dbReference type="SUPFAM" id="SSF56176">
    <property type="entry name" value="FAD-binding/transporter-associated domain-like"/>
    <property type="match status" value="1"/>
</dbReference>
<dbReference type="InterPro" id="IPR016164">
    <property type="entry name" value="FAD-linked_Oxase-like_C"/>
</dbReference>
<dbReference type="PANTHER" id="PTHR11748:SF119">
    <property type="entry name" value="D-2-HYDROXYGLUTARATE DEHYDROGENASE"/>
    <property type="match status" value="1"/>
</dbReference>
<evidence type="ECO:0000256" key="6">
    <source>
        <dbReference type="ARBA" id="ARBA00023004"/>
    </source>
</evidence>
<feature type="domain" description="FAD-binding PCMH-type" evidence="8">
    <location>
        <begin position="60"/>
        <end position="288"/>
    </location>
</feature>
<dbReference type="InterPro" id="IPR004017">
    <property type="entry name" value="Cys_rich_dom"/>
</dbReference>
<dbReference type="PROSITE" id="PS51387">
    <property type="entry name" value="FAD_PCMH"/>
    <property type="match status" value="1"/>
</dbReference>
<evidence type="ECO:0000313" key="10">
    <source>
        <dbReference type="Proteomes" id="UP001501116"/>
    </source>
</evidence>
<sequence>MAVTLLGAPGARNTIVPLGGTGTMGLVREQLRRLLTGRVTGEVFFDAGSLALYTTDASNYRHVPAGVVRPGTLDDVHATVAACRELGVPLTARGGGTSVAGNSCGPGLILDFSRHLGGVHQLDPGARRARVAPGTVLDDLQALAAPHGLRFGPDPSTHSRCTIGGMIGNNACGSHSVAWGRTADTVAGMDVLLYDGTALSLGATTPSEVDRRAALEGTEGRVFTELRSLVRDNLALLRTELSTWPRRVSGYGLEHLLPENGFDVAKALVGSEGTCVTVLGATLDLAELPKHKVLAVLGFSADIAAADAVPAILPWSPLTVEGVDAELVALLSRGGAADLPPGGAWLFVELAGSTPAEAEQRANELAKELSDQVTGHLVLTDPAAQRKLWRIREEGAGLATRLTGGAEAWPGWEDAAVPPERLGAYLRDFKDLMREHGRRSVVYGHYGEGCLHMRLDFDLLSARGKAGFRAFLEQAADLVASHGGSLSGEHGDGQARSELLSRMYSREVLDLFARFKGIFDPDGRMNPGILVDPRPVDADLRPRRAPASMESVTFLGYPEDHGSFGEAMRRCVGVGKCRNTGGSGVMCPSYRATREEKHSTRGRAHLLAEMINGEVITDGWRSEEVREALDLCLSCKGCLSDCPVDVDMATYKAEFYHQHYRGRLRPASHYSMGWLPLWLRLAALAPGAANRVTASRASALLKRLGGIAPERDLPSFAPRPFTRARKELRGARPGTGKPVVLWPDSFNNYFTPDVLDAAAEVLTAAGYHVVLPHKGVCCGLTWVSTGQLGTARKVLTRTLAVLKPYLEAGYDVVGLEPSCTALFRGDLPALVPDDPAAALLASRTKTFAEMIAGSPIPLGALDVDAITQVHCHQHAVLGFEADEEALAMAGVRNSTLDSGCCGLAGNFGFERGHYDVSIACAEDRMLPAIRAADPDTVVVSDGFSCRTQIAGESDRTAVHLAEVLRRAYRLEQEGNLG</sequence>
<dbReference type="InterPro" id="IPR016167">
    <property type="entry name" value="FAD-bd_PCMH_sub1"/>
</dbReference>
<organism evidence="9 10">
    <name type="scientific">Amycolatopsis minnesotensis</name>
    <dbReference type="NCBI Taxonomy" id="337894"/>
    <lineage>
        <taxon>Bacteria</taxon>
        <taxon>Bacillati</taxon>
        <taxon>Actinomycetota</taxon>
        <taxon>Actinomycetes</taxon>
        <taxon>Pseudonocardiales</taxon>
        <taxon>Pseudonocardiaceae</taxon>
        <taxon>Amycolatopsis</taxon>
    </lineage>
</organism>
<dbReference type="InterPro" id="IPR006094">
    <property type="entry name" value="Oxid_FAD_bind_N"/>
</dbReference>
<proteinExistence type="predicted"/>
<evidence type="ECO:0000256" key="2">
    <source>
        <dbReference type="ARBA" id="ARBA00022630"/>
    </source>
</evidence>
<keyword evidence="7" id="KW-0411">Iron-sulfur</keyword>
<evidence type="ECO:0000256" key="4">
    <source>
        <dbReference type="ARBA" id="ARBA00022827"/>
    </source>
</evidence>
<dbReference type="InterPro" id="IPR017900">
    <property type="entry name" value="4Fe4S_Fe_S_CS"/>
</dbReference>
<evidence type="ECO:0000256" key="7">
    <source>
        <dbReference type="ARBA" id="ARBA00023014"/>
    </source>
</evidence>
<reference evidence="10" key="1">
    <citation type="journal article" date="2019" name="Int. J. Syst. Evol. Microbiol.">
        <title>The Global Catalogue of Microorganisms (GCM) 10K type strain sequencing project: providing services to taxonomists for standard genome sequencing and annotation.</title>
        <authorList>
            <consortium name="The Broad Institute Genomics Platform"/>
            <consortium name="The Broad Institute Genome Sequencing Center for Infectious Disease"/>
            <person name="Wu L."/>
            <person name="Ma J."/>
        </authorList>
    </citation>
    <scope>NUCLEOTIDE SEQUENCE [LARGE SCALE GENOMIC DNA]</scope>
    <source>
        <strain evidence="10">JCM 14545</strain>
    </source>
</reference>
<dbReference type="InterPro" id="IPR016169">
    <property type="entry name" value="FAD-bd_PCMH_sub2"/>
</dbReference>
<dbReference type="Pfam" id="PF02913">
    <property type="entry name" value="FAD-oxidase_C"/>
    <property type="match status" value="1"/>
</dbReference>
<dbReference type="Gene3D" id="1.10.45.10">
    <property type="entry name" value="Vanillyl-alcohol Oxidase, Chain A, domain 4"/>
    <property type="match status" value="1"/>
</dbReference>
<accession>A0ABP5C2P0</accession>